<proteinExistence type="predicted"/>
<accession>A0A1F5Q8X8</accession>
<dbReference type="Proteomes" id="UP000177235">
    <property type="component" value="Unassembled WGS sequence"/>
</dbReference>
<reference evidence="1 2" key="1">
    <citation type="journal article" date="2016" name="Nat. Commun.">
        <title>Thousands of microbial genomes shed light on interconnected biogeochemical processes in an aquifer system.</title>
        <authorList>
            <person name="Anantharaman K."/>
            <person name="Brown C.T."/>
            <person name="Hug L.A."/>
            <person name="Sharon I."/>
            <person name="Castelle C.J."/>
            <person name="Probst A.J."/>
            <person name="Thomas B.C."/>
            <person name="Singh A."/>
            <person name="Wilkins M.J."/>
            <person name="Karaoz U."/>
            <person name="Brodie E.L."/>
            <person name="Williams K.H."/>
            <person name="Hubbard S.S."/>
            <person name="Banfield J.F."/>
        </authorList>
    </citation>
    <scope>NUCLEOTIDE SEQUENCE [LARGE SCALE GENOMIC DNA]</scope>
</reference>
<evidence type="ECO:0000313" key="2">
    <source>
        <dbReference type="Proteomes" id="UP000177235"/>
    </source>
</evidence>
<protein>
    <submittedName>
        <fullName evidence="1">Uncharacterized protein</fullName>
    </submittedName>
</protein>
<dbReference type="EMBL" id="MFFF01000028">
    <property type="protein sequence ID" value="OGE98623.1"/>
    <property type="molecule type" value="Genomic_DNA"/>
</dbReference>
<evidence type="ECO:0000313" key="1">
    <source>
        <dbReference type="EMBL" id="OGE98623.1"/>
    </source>
</evidence>
<dbReference type="AlphaFoldDB" id="A0A1F5Q8X8"/>
<name>A0A1F5Q8X8_9BACT</name>
<sequence>MSHSSPQQAAGYSGKCWIKNPLQEKRGEKIKNALFCSEEKGRYILGEGFPAKRLRHSGGYPRVDCLTYPCPEKFLI</sequence>
<comment type="caution">
    <text evidence="1">The sequence shown here is derived from an EMBL/GenBank/DDBJ whole genome shotgun (WGS) entry which is preliminary data.</text>
</comment>
<organism evidence="1 2">
    <name type="scientific">Candidatus Doudnabacteria bacterium RIFCSPLOWO2_02_FULL_48_13</name>
    <dbReference type="NCBI Taxonomy" id="1817845"/>
    <lineage>
        <taxon>Bacteria</taxon>
        <taxon>Candidatus Doudnaibacteriota</taxon>
    </lineage>
</organism>
<gene>
    <name evidence="1" type="ORF">A3J05_00965</name>
</gene>